<dbReference type="SUPFAM" id="SSF53474">
    <property type="entry name" value="alpha/beta-Hydrolases"/>
    <property type="match status" value="1"/>
</dbReference>
<evidence type="ECO:0000259" key="2">
    <source>
        <dbReference type="Pfam" id="PF12146"/>
    </source>
</evidence>
<dbReference type="InterPro" id="IPR050228">
    <property type="entry name" value="Carboxylesterase_BioH"/>
</dbReference>
<evidence type="ECO:0000256" key="1">
    <source>
        <dbReference type="SAM" id="Phobius"/>
    </source>
</evidence>
<feature type="transmembrane region" description="Helical" evidence="1">
    <location>
        <begin position="5"/>
        <end position="25"/>
    </location>
</feature>
<dbReference type="AlphaFoldDB" id="A0A2G1QR57"/>
<keyword evidence="3" id="KW-0378">Hydrolase</keyword>
<keyword evidence="4" id="KW-1185">Reference proteome</keyword>
<evidence type="ECO:0000313" key="3">
    <source>
        <dbReference type="EMBL" id="PHP68027.1"/>
    </source>
</evidence>
<keyword evidence="1" id="KW-0472">Membrane</keyword>
<comment type="caution">
    <text evidence="3">The sequence shown here is derived from an EMBL/GenBank/DDBJ whole genome shotgun (WGS) entry which is preliminary data.</text>
</comment>
<dbReference type="Gene3D" id="3.40.50.1820">
    <property type="entry name" value="alpha/beta hydrolase"/>
    <property type="match status" value="1"/>
</dbReference>
<dbReference type="EMBL" id="PDVP01000002">
    <property type="protein sequence ID" value="PHP68027.1"/>
    <property type="molecule type" value="Genomic_DNA"/>
</dbReference>
<organism evidence="3 4">
    <name type="scientific">Zhengella mangrovi</name>
    <dbReference type="NCBI Taxonomy" id="1982044"/>
    <lineage>
        <taxon>Bacteria</taxon>
        <taxon>Pseudomonadati</taxon>
        <taxon>Pseudomonadota</taxon>
        <taxon>Alphaproteobacteria</taxon>
        <taxon>Hyphomicrobiales</taxon>
        <taxon>Notoacmeibacteraceae</taxon>
        <taxon>Zhengella</taxon>
    </lineage>
</organism>
<keyword evidence="1" id="KW-1133">Transmembrane helix</keyword>
<dbReference type="OrthoDB" id="9808398at2"/>
<accession>A0A2G1QR57</accession>
<evidence type="ECO:0000313" key="4">
    <source>
        <dbReference type="Proteomes" id="UP000221168"/>
    </source>
</evidence>
<protein>
    <submittedName>
        <fullName evidence="3">Alpha/beta hydrolase</fullName>
    </submittedName>
</protein>
<dbReference type="GO" id="GO:0016787">
    <property type="term" value="F:hydrolase activity"/>
    <property type="evidence" value="ECO:0007669"/>
    <property type="project" value="UniProtKB-KW"/>
</dbReference>
<dbReference type="InterPro" id="IPR022742">
    <property type="entry name" value="Hydrolase_4"/>
</dbReference>
<sequence>MFQKIAIAIGISIAVYFSIAVALVLSEAPPPGGSDTEEGGSLDFASAMTADYSDMPDVTLFKARDGTDLAYRRYDSVNPDAPYLILVHGSGWNSMQWHPLAKWLAGEGLATVIAPDMRGHGVNPPPRGDVGYIGQLEDDMADLITLIKQPGDAHKVILGGHSSGGGFVVRFAGGKHGDRVDGYVLMAPFLKYDAPTMRPNSGGWARPATRRIIGLVMLNRINFPALNHLPVVSFDMPKAVLDGPYGKLATTEYTYRMNVSFAPRDDYQADLAAMTKPLLVVAGDRDEAFKADQFEPVISARTKSGTYAVLPGITHLGVVTGEEVRPVLKDWLAANFPASKAD</sequence>
<reference evidence="3 4" key="1">
    <citation type="submission" date="2017-10" db="EMBL/GenBank/DDBJ databases">
        <title>Sedimentibacterium mangrovi gen. nov., sp. nov., a novel member of family Phyllobacteriacea isolated from mangrove sediment.</title>
        <authorList>
            <person name="Liao H."/>
            <person name="Tian Y."/>
        </authorList>
    </citation>
    <scope>NUCLEOTIDE SEQUENCE [LARGE SCALE GENOMIC DNA]</scope>
    <source>
        <strain evidence="3 4">X9-2-2</strain>
    </source>
</reference>
<dbReference type="PANTHER" id="PTHR43194">
    <property type="entry name" value="HYDROLASE ALPHA/BETA FOLD FAMILY"/>
    <property type="match status" value="1"/>
</dbReference>
<dbReference type="Pfam" id="PF12146">
    <property type="entry name" value="Hydrolase_4"/>
    <property type="match status" value="1"/>
</dbReference>
<proteinExistence type="predicted"/>
<dbReference type="PANTHER" id="PTHR43194:SF2">
    <property type="entry name" value="PEROXISOMAL MEMBRANE PROTEIN LPX1"/>
    <property type="match status" value="1"/>
</dbReference>
<keyword evidence="1" id="KW-0812">Transmembrane</keyword>
<dbReference type="InterPro" id="IPR029058">
    <property type="entry name" value="AB_hydrolase_fold"/>
</dbReference>
<dbReference type="RefSeq" id="WP_099304419.1">
    <property type="nucleotide sequence ID" value="NZ_PDVP01000002.1"/>
</dbReference>
<name>A0A2G1QR57_9HYPH</name>
<feature type="domain" description="Serine aminopeptidase S33" evidence="2">
    <location>
        <begin position="84"/>
        <end position="315"/>
    </location>
</feature>
<gene>
    <name evidence="3" type="ORF">CSC94_05000</name>
</gene>
<dbReference type="Proteomes" id="UP000221168">
    <property type="component" value="Unassembled WGS sequence"/>
</dbReference>